<feature type="transmembrane region" description="Helical" evidence="1">
    <location>
        <begin position="125"/>
        <end position="148"/>
    </location>
</feature>
<evidence type="ECO:0000313" key="4">
    <source>
        <dbReference type="Proteomes" id="UP000037904"/>
    </source>
</evidence>
<feature type="transmembrane region" description="Helical" evidence="1">
    <location>
        <begin position="160"/>
        <end position="180"/>
    </location>
</feature>
<keyword evidence="1" id="KW-0472">Membrane</keyword>
<dbReference type="Pfam" id="PF24800">
    <property type="entry name" value="DUF7702"/>
    <property type="match status" value="1"/>
</dbReference>
<feature type="transmembrane region" description="Helical" evidence="1">
    <location>
        <begin position="33"/>
        <end position="54"/>
    </location>
</feature>
<dbReference type="InterPro" id="IPR056119">
    <property type="entry name" value="DUF7702"/>
</dbReference>
<feature type="transmembrane region" description="Helical" evidence="1">
    <location>
        <begin position="61"/>
        <end position="80"/>
    </location>
</feature>
<comment type="caution">
    <text evidence="3">The sequence shown here is derived from an EMBL/GenBank/DDBJ whole genome shotgun (WGS) entry which is preliminary data.</text>
</comment>
<name>A0A0N0V6T0_FUSLA</name>
<feature type="transmembrane region" description="Helical" evidence="1">
    <location>
        <begin position="95"/>
        <end position="113"/>
    </location>
</feature>
<keyword evidence="1" id="KW-0812">Transmembrane</keyword>
<evidence type="ECO:0000313" key="3">
    <source>
        <dbReference type="EMBL" id="KPA41261.1"/>
    </source>
</evidence>
<feature type="domain" description="DUF7702" evidence="2">
    <location>
        <begin position="6"/>
        <end position="221"/>
    </location>
</feature>
<evidence type="ECO:0000259" key="2">
    <source>
        <dbReference type="Pfam" id="PF24800"/>
    </source>
</evidence>
<dbReference type="EMBL" id="JXCE01000103">
    <property type="protein sequence ID" value="KPA41261.1"/>
    <property type="molecule type" value="Genomic_DNA"/>
</dbReference>
<dbReference type="OrthoDB" id="2560628at2759"/>
<evidence type="ECO:0000256" key="1">
    <source>
        <dbReference type="SAM" id="Phobius"/>
    </source>
</evidence>
<proteinExistence type="predicted"/>
<gene>
    <name evidence="3" type="ORF">FLAG1_05878</name>
</gene>
<keyword evidence="4" id="KW-1185">Reference proteome</keyword>
<dbReference type="Proteomes" id="UP000037904">
    <property type="component" value="Unassembled WGS sequence"/>
</dbReference>
<reference evidence="3 4" key="1">
    <citation type="submission" date="2015-04" db="EMBL/GenBank/DDBJ databases">
        <title>The draft genome sequence of Fusarium langsethiae, a T-2/HT-2 mycotoxin producer.</title>
        <authorList>
            <person name="Lysoe E."/>
            <person name="Divon H.H."/>
            <person name="Terzi V."/>
            <person name="Orru L."/>
            <person name="Lamontanara A."/>
            <person name="Kolseth A.-K."/>
            <person name="Frandsen R.J."/>
            <person name="Nielsen K."/>
            <person name="Thrane U."/>
        </authorList>
    </citation>
    <scope>NUCLEOTIDE SEQUENCE [LARGE SCALE GENOMIC DNA]</scope>
    <source>
        <strain evidence="3 4">Fl201059</strain>
    </source>
</reference>
<accession>A0A0N0V6T0</accession>
<protein>
    <submittedName>
        <fullName evidence="3">Integral membrane protein</fullName>
    </submittedName>
</protein>
<feature type="transmembrane region" description="Helical" evidence="1">
    <location>
        <begin position="200"/>
        <end position="220"/>
    </location>
</feature>
<keyword evidence="1" id="KW-1133">Transmembrane helix</keyword>
<sequence>MSLHTFMIGEPIFYGVLLVPSGLLAKRHGKPGYLGWGLATLLCMMHTIGGAMLLTGTRHAMSVLNSCAGILLLASCGLWWEANHHLESLNMVGKVKVAVIHLLILSGTAMMVMDIRTLSGQMKTNIACACWGIAWLAAFVQAICSMKAQGFGFGEPAQKLLTAATFGSVCAGVRIIYTVLARTRMVYGLHPRGGSITMTLSCVLLPEALATLFFVVVGAMTRGIGG</sequence>
<dbReference type="AlphaFoldDB" id="A0A0N0V6T0"/>
<organism evidence="3 4">
    <name type="scientific">Fusarium langsethiae</name>
    <dbReference type="NCBI Taxonomy" id="179993"/>
    <lineage>
        <taxon>Eukaryota</taxon>
        <taxon>Fungi</taxon>
        <taxon>Dikarya</taxon>
        <taxon>Ascomycota</taxon>
        <taxon>Pezizomycotina</taxon>
        <taxon>Sordariomycetes</taxon>
        <taxon>Hypocreomycetidae</taxon>
        <taxon>Hypocreales</taxon>
        <taxon>Nectriaceae</taxon>
        <taxon>Fusarium</taxon>
    </lineage>
</organism>